<evidence type="ECO:0000313" key="2">
    <source>
        <dbReference type="Proteomes" id="UP000838308"/>
    </source>
</evidence>
<organism evidence="1 2">
    <name type="scientific">Neobacillus rhizosphaerae</name>
    <dbReference type="NCBI Taxonomy" id="2880965"/>
    <lineage>
        <taxon>Bacteria</taxon>
        <taxon>Bacillati</taxon>
        <taxon>Bacillota</taxon>
        <taxon>Bacilli</taxon>
        <taxon>Bacillales</taxon>
        <taxon>Bacillaceae</taxon>
        <taxon>Neobacillus</taxon>
    </lineage>
</organism>
<comment type="caution">
    <text evidence="1">The sequence shown here is derived from an EMBL/GenBank/DDBJ whole genome shotgun (WGS) entry which is preliminary data.</text>
</comment>
<protein>
    <submittedName>
        <fullName evidence="1">Uncharacterized protein</fullName>
    </submittedName>
</protein>
<keyword evidence="2" id="KW-1185">Reference proteome</keyword>
<proteinExistence type="predicted"/>
<accession>A0ABM9EVK9</accession>
<sequence length="78" mass="9139">MRYHIVGVIYKRQKVTVKCLDTQEDAWLKVSLNPDTLECNDKLIPDSLQNFVQSKQENIRMYLINLNDIANEKKVCIV</sequence>
<name>A0ABM9EVK9_9BACI</name>
<gene>
    <name evidence="1" type="ORF">BACCIP111895_03914</name>
</gene>
<dbReference type="EMBL" id="CALBWS010000031">
    <property type="protein sequence ID" value="CAH2716726.1"/>
    <property type="molecule type" value="Genomic_DNA"/>
</dbReference>
<evidence type="ECO:0000313" key="1">
    <source>
        <dbReference type="EMBL" id="CAH2716726.1"/>
    </source>
</evidence>
<dbReference type="Proteomes" id="UP000838308">
    <property type="component" value="Unassembled WGS sequence"/>
</dbReference>
<reference evidence="1" key="1">
    <citation type="submission" date="2022-04" db="EMBL/GenBank/DDBJ databases">
        <authorList>
            <person name="Criscuolo A."/>
        </authorList>
    </citation>
    <scope>NUCLEOTIDE SEQUENCE</scope>
    <source>
        <strain evidence="1">CIP111895</strain>
    </source>
</reference>